<evidence type="ECO:0000256" key="2">
    <source>
        <dbReference type="ARBA" id="ARBA00022603"/>
    </source>
</evidence>
<evidence type="ECO:0000256" key="1">
    <source>
        <dbReference type="ARBA" id="ARBA00008361"/>
    </source>
</evidence>
<keyword evidence="6" id="KW-1185">Reference proteome</keyword>
<sequence>MPPRRLVFGSAADDYARHRPDYPAAPVEWALEHTPGPRVLDLAAGTGKLTARLLERDVVAVDPDPGMLARLRADLPQVEALEGSAEDIPLPTASVDAVLVGQAIHWFDPERAWPEIARVLRPGGVFAGLWNCDDGAVDWVTGYASALAHGMANPRGGDGAELDLPEPFGPTERATFRNDRLTTTDDLVASVRTQSWALASSEEDREAALARMRDYLATRPETASGSFVLPGFTLVLRTLRS</sequence>
<dbReference type="PANTHER" id="PTHR44942:SF4">
    <property type="entry name" value="METHYLTRANSFERASE TYPE 11 DOMAIN-CONTAINING PROTEIN"/>
    <property type="match status" value="1"/>
</dbReference>
<dbReference type="InterPro" id="IPR051052">
    <property type="entry name" value="Diverse_substrate_MTase"/>
</dbReference>
<dbReference type="EMBL" id="BAABGT010000003">
    <property type="protein sequence ID" value="GAA4535675.1"/>
    <property type="molecule type" value="Genomic_DNA"/>
</dbReference>
<dbReference type="GO" id="GO:0008168">
    <property type="term" value="F:methyltransferase activity"/>
    <property type="evidence" value="ECO:0007669"/>
    <property type="project" value="UniProtKB-KW"/>
</dbReference>
<dbReference type="GO" id="GO:0032259">
    <property type="term" value="P:methylation"/>
    <property type="evidence" value="ECO:0007669"/>
    <property type="project" value="UniProtKB-KW"/>
</dbReference>
<reference evidence="6" key="1">
    <citation type="journal article" date="2019" name="Int. J. Syst. Evol. Microbiol.">
        <title>The Global Catalogue of Microorganisms (GCM) 10K type strain sequencing project: providing services to taxonomists for standard genome sequencing and annotation.</title>
        <authorList>
            <consortium name="The Broad Institute Genomics Platform"/>
            <consortium name="The Broad Institute Genome Sequencing Center for Infectious Disease"/>
            <person name="Wu L."/>
            <person name="Ma J."/>
        </authorList>
    </citation>
    <scope>NUCLEOTIDE SEQUENCE [LARGE SCALE GENOMIC DNA]</scope>
    <source>
        <strain evidence="6">JCM 17906</strain>
    </source>
</reference>
<protein>
    <submittedName>
        <fullName evidence="5">Class I SAM-dependent methyltransferase</fullName>
    </submittedName>
</protein>
<evidence type="ECO:0000313" key="6">
    <source>
        <dbReference type="Proteomes" id="UP001501598"/>
    </source>
</evidence>
<name>A0ABP8RCY2_9PSEU</name>
<dbReference type="SUPFAM" id="SSF53335">
    <property type="entry name" value="S-adenosyl-L-methionine-dependent methyltransferases"/>
    <property type="match status" value="1"/>
</dbReference>
<accession>A0ABP8RCY2</accession>
<evidence type="ECO:0000259" key="4">
    <source>
        <dbReference type="Pfam" id="PF08241"/>
    </source>
</evidence>
<dbReference type="Pfam" id="PF08241">
    <property type="entry name" value="Methyltransf_11"/>
    <property type="match status" value="1"/>
</dbReference>
<dbReference type="InterPro" id="IPR013216">
    <property type="entry name" value="Methyltransf_11"/>
</dbReference>
<keyword evidence="2 5" id="KW-0489">Methyltransferase</keyword>
<evidence type="ECO:0000313" key="5">
    <source>
        <dbReference type="EMBL" id="GAA4535675.1"/>
    </source>
</evidence>
<feature type="domain" description="Methyltransferase type 11" evidence="4">
    <location>
        <begin position="40"/>
        <end position="127"/>
    </location>
</feature>
<keyword evidence="3" id="KW-0808">Transferase</keyword>
<dbReference type="RefSeq" id="WP_345411650.1">
    <property type="nucleotide sequence ID" value="NZ_BAABGT010000003.1"/>
</dbReference>
<dbReference type="Gene3D" id="3.40.50.150">
    <property type="entry name" value="Vaccinia Virus protein VP39"/>
    <property type="match status" value="1"/>
</dbReference>
<organism evidence="5 6">
    <name type="scientific">Pseudonocardia xishanensis</name>
    <dbReference type="NCBI Taxonomy" id="630995"/>
    <lineage>
        <taxon>Bacteria</taxon>
        <taxon>Bacillati</taxon>
        <taxon>Actinomycetota</taxon>
        <taxon>Actinomycetes</taxon>
        <taxon>Pseudonocardiales</taxon>
        <taxon>Pseudonocardiaceae</taxon>
        <taxon>Pseudonocardia</taxon>
    </lineage>
</organism>
<gene>
    <name evidence="5" type="ORF">GCM10023175_01600</name>
</gene>
<dbReference type="InterPro" id="IPR029063">
    <property type="entry name" value="SAM-dependent_MTases_sf"/>
</dbReference>
<dbReference type="CDD" id="cd02440">
    <property type="entry name" value="AdoMet_MTases"/>
    <property type="match status" value="1"/>
</dbReference>
<proteinExistence type="inferred from homology"/>
<evidence type="ECO:0000256" key="3">
    <source>
        <dbReference type="ARBA" id="ARBA00022679"/>
    </source>
</evidence>
<dbReference type="Proteomes" id="UP001501598">
    <property type="component" value="Unassembled WGS sequence"/>
</dbReference>
<comment type="similarity">
    <text evidence="1">Belongs to the methyltransferase superfamily.</text>
</comment>
<comment type="caution">
    <text evidence="5">The sequence shown here is derived from an EMBL/GenBank/DDBJ whole genome shotgun (WGS) entry which is preliminary data.</text>
</comment>
<dbReference type="PANTHER" id="PTHR44942">
    <property type="entry name" value="METHYLTRANSF_11 DOMAIN-CONTAINING PROTEIN"/>
    <property type="match status" value="1"/>
</dbReference>